<reference evidence="1 2" key="1">
    <citation type="journal article" date="2023" name="Plants (Basel)">
        <title>Bridging the Gap: Combining Genomics and Transcriptomics Approaches to Understand Stylosanthes scabra, an Orphan Legume from the Brazilian Caatinga.</title>
        <authorList>
            <person name="Ferreira-Neto J.R.C."/>
            <person name="da Silva M.D."/>
            <person name="Binneck E."/>
            <person name="de Melo N.F."/>
            <person name="da Silva R.H."/>
            <person name="de Melo A.L.T.M."/>
            <person name="Pandolfi V."/>
            <person name="Bustamante F.O."/>
            <person name="Brasileiro-Vidal A.C."/>
            <person name="Benko-Iseppon A.M."/>
        </authorList>
    </citation>
    <scope>NUCLEOTIDE SEQUENCE [LARGE SCALE GENOMIC DNA]</scope>
    <source>
        <tissue evidence="1">Leaves</tissue>
    </source>
</reference>
<proteinExistence type="predicted"/>
<keyword evidence="2" id="KW-1185">Reference proteome</keyword>
<name>A0ABU6VSS6_9FABA</name>
<sequence length="53" mass="5803">MPHFSKFYNRRHNCNKKSKNPKRPGACFCSAGLGFFTRGLGLSAKAGCLGLAR</sequence>
<protein>
    <submittedName>
        <fullName evidence="1">Uncharacterized protein</fullName>
    </submittedName>
</protein>
<organism evidence="1 2">
    <name type="scientific">Stylosanthes scabra</name>
    <dbReference type="NCBI Taxonomy" id="79078"/>
    <lineage>
        <taxon>Eukaryota</taxon>
        <taxon>Viridiplantae</taxon>
        <taxon>Streptophyta</taxon>
        <taxon>Embryophyta</taxon>
        <taxon>Tracheophyta</taxon>
        <taxon>Spermatophyta</taxon>
        <taxon>Magnoliopsida</taxon>
        <taxon>eudicotyledons</taxon>
        <taxon>Gunneridae</taxon>
        <taxon>Pentapetalae</taxon>
        <taxon>rosids</taxon>
        <taxon>fabids</taxon>
        <taxon>Fabales</taxon>
        <taxon>Fabaceae</taxon>
        <taxon>Papilionoideae</taxon>
        <taxon>50 kb inversion clade</taxon>
        <taxon>dalbergioids sensu lato</taxon>
        <taxon>Dalbergieae</taxon>
        <taxon>Pterocarpus clade</taxon>
        <taxon>Stylosanthes</taxon>
    </lineage>
</organism>
<evidence type="ECO:0000313" key="2">
    <source>
        <dbReference type="Proteomes" id="UP001341840"/>
    </source>
</evidence>
<feature type="non-terminal residue" evidence="1">
    <location>
        <position position="53"/>
    </location>
</feature>
<comment type="caution">
    <text evidence="1">The sequence shown here is derived from an EMBL/GenBank/DDBJ whole genome shotgun (WGS) entry which is preliminary data.</text>
</comment>
<dbReference type="Proteomes" id="UP001341840">
    <property type="component" value="Unassembled WGS sequence"/>
</dbReference>
<evidence type="ECO:0000313" key="1">
    <source>
        <dbReference type="EMBL" id="MED6176677.1"/>
    </source>
</evidence>
<dbReference type="EMBL" id="JASCZI010152790">
    <property type="protein sequence ID" value="MED6176677.1"/>
    <property type="molecule type" value="Genomic_DNA"/>
</dbReference>
<gene>
    <name evidence="1" type="ORF">PIB30_090542</name>
</gene>
<accession>A0ABU6VSS6</accession>